<feature type="compositionally biased region" description="Basic and acidic residues" evidence="1">
    <location>
        <begin position="43"/>
        <end position="53"/>
    </location>
</feature>
<feature type="compositionally biased region" description="Low complexity" evidence="1">
    <location>
        <begin position="19"/>
        <end position="34"/>
    </location>
</feature>
<evidence type="ECO:0000313" key="3">
    <source>
        <dbReference type="Proteomes" id="UP001201980"/>
    </source>
</evidence>
<feature type="non-terminal residue" evidence="2">
    <location>
        <position position="1"/>
    </location>
</feature>
<evidence type="ECO:0000313" key="2">
    <source>
        <dbReference type="EMBL" id="KAJ2901698.1"/>
    </source>
</evidence>
<feature type="compositionally biased region" description="Low complexity" evidence="1">
    <location>
        <begin position="107"/>
        <end position="121"/>
    </location>
</feature>
<keyword evidence="3" id="KW-1185">Reference proteome</keyword>
<protein>
    <submittedName>
        <fullName evidence="2">Uncharacterized protein</fullName>
    </submittedName>
</protein>
<organism evidence="2 3">
    <name type="scientific">Zalerion maritima</name>
    <dbReference type="NCBI Taxonomy" id="339359"/>
    <lineage>
        <taxon>Eukaryota</taxon>
        <taxon>Fungi</taxon>
        <taxon>Dikarya</taxon>
        <taxon>Ascomycota</taxon>
        <taxon>Pezizomycotina</taxon>
        <taxon>Sordariomycetes</taxon>
        <taxon>Lulworthiomycetidae</taxon>
        <taxon>Lulworthiales</taxon>
        <taxon>Lulworthiaceae</taxon>
        <taxon>Zalerion</taxon>
    </lineage>
</organism>
<feature type="region of interest" description="Disordered" evidence="1">
    <location>
        <begin position="1"/>
        <end position="84"/>
    </location>
</feature>
<proteinExistence type="predicted"/>
<feature type="region of interest" description="Disordered" evidence="1">
    <location>
        <begin position="107"/>
        <end position="127"/>
    </location>
</feature>
<dbReference type="Proteomes" id="UP001201980">
    <property type="component" value="Unassembled WGS sequence"/>
</dbReference>
<gene>
    <name evidence="2" type="ORF">MKZ38_001508</name>
</gene>
<accession>A0AAD5WT49</accession>
<feature type="compositionally biased region" description="Gly residues" evidence="1">
    <location>
        <begin position="61"/>
        <end position="73"/>
    </location>
</feature>
<evidence type="ECO:0000256" key="1">
    <source>
        <dbReference type="SAM" id="MobiDB-lite"/>
    </source>
</evidence>
<sequence>PGADTHSWAPPPKNAKPISAASTVSSATARSAPAPEDPQSQSDSRRARIREIRQYLLSRLGSGGGGGGGGGSSSGSTDARGDRKSLRQDVVLPFLWSVVSSQLDSASSPASSAALDSESPSMTTIPETDANSLAYSGPTSVFTSSTADASTPTAASTVSSSLTIRTEAKSTGKDDIEILTRASLSIGDLEGARHWAEKTLEAWLRWESKDDGHVTDAVDLLRELDRIGL</sequence>
<dbReference type="AlphaFoldDB" id="A0AAD5WT49"/>
<reference evidence="2" key="1">
    <citation type="submission" date="2022-07" db="EMBL/GenBank/DDBJ databases">
        <title>Draft genome sequence of Zalerion maritima ATCC 34329, a (micro)plastics degrading marine fungus.</title>
        <authorList>
            <person name="Paco A."/>
            <person name="Goncalves M.F.M."/>
            <person name="Rocha-Santos T.A.P."/>
            <person name="Alves A."/>
        </authorList>
    </citation>
    <scope>NUCLEOTIDE SEQUENCE</scope>
    <source>
        <strain evidence="2">ATCC 34329</strain>
    </source>
</reference>
<dbReference type="EMBL" id="JAKWBI020000141">
    <property type="protein sequence ID" value="KAJ2901698.1"/>
    <property type="molecule type" value="Genomic_DNA"/>
</dbReference>
<name>A0AAD5WT49_9PEZI</name>
<comment type="caution">
    <text evidence="2">The sequence shown here is derived from an EMBL/GenBank/DDBJ whole genome shotgun (WGS) entry which is preliminary data.</text>
</comment>